<keyword evidence="2 4" id="KW-0378">Hydrolase</keyword>
<dbReference type="HAMAP" id="MF_01970">
    <property type="entry name" value="Kynureninase"/>
    <property type="match status" value="1"/>
</dbReference>
<feature type="binding site" evidence="4">
    <location>
        <begin position="125"/>
        <end position="128"/>
    </location>
    <ligand>
        <name>pyridoxal 5'-phosphate</name>
        <dbReference type="ChEBI" id="CHEBI:597326"/>
    </ligand>
</feature>
<dbReference type="NCBIfam" id="TIGR01814">
    <property type="entry name" value="kynureninase"/>
    <property type="match status" value="1"/>
</dbReference>
<comment type="pathway">
    <text evidence="4 6">Cofactor biosynthesis; NAD(+) biosynthesis; quinolinate from L-kynurenine: step 2/3.</text>
</comment>
<dbReference type="Proteomes" id="UP000323454">
    <property type="component" value="Unassembled WGS sequence"/>
</dbReference>
<dbReference type="EMBL" id="VUOB01000022">
    <property type="protein sequence ID" value="KAA2262219.1"/>
    <property type="molecule type" value="Genomic_DNA"/>
</dbReference>
<evidence type="ECO:0000256" key="2">
    <source>
        <dbReference type="ARBA" id="ARBA00022801"/>
    </source>
</evidence>
<feature type="binding site" evidence="4">
    <location>
        <position position="195"/>
    </location>
    <ligand>
        <name>pyridoxal 5'-phosphate</name>
        <dbReference type="ChEBI" id="CHEBI:597326"/>
    </ligand>
</feature>
<dbReference type="InterPro" id="IPR015421">
    <property type="entry name" value="PyrdxlP-dep_Trfase_major"/>
</dbReference>
<dbReference type="OrthoDB" id="9812626at2"/>
<dbReference type="GO" id="GO:0005737">
    <property type="term" value="C:cytoplasm"/>
    <property type="evidence" value="ECO:0007669"/>
    <property type="project" value="UniProtKB-UniRule"/>
</dbReference>
<protein>
    <recommendedName>
        <fullName evidence="4 5">Kynureninase</fullName>
        <ecNumber evidence="4 5">3.7.1.3</ecNumber>
    </recommendedName>
    <alternativeName>
        <fullName evidence="4">L-kynurenine hydrolase</fullName>
    </alternativeName>
</protein>
<comment type="subunit">
    <text evidence="4 6">Homodimer.</text>
</comment>
<comment type="pathway">
    <text evidence="4 6">Amino-acid degradation; L-kynurenine degradation; L-alanine and anthranilate from L-kynurenine: step 1/1.</text>
</comment>
<reference evidence="7 8" key="2">
    <citation type="submission" date="2019-09" db="EMBL/GenBank/DDBJ databases">
        <authorList>
            <person name="Jin C."/>
        </authorList>
    </citation>
    <scope>NUCLEOTIDE SEQUENCE [LARGE SCALE GENOMIC DNA]</scope>
    <source>
        <strain evidence="7 8">AN110305</strain>
    </source>
</reference>
<dbReference type="UniPathway" id="UPA00253">
    <property type="reaction ID" value="UER00329"/>
</dbReference>
<feature type="binding site" evidence="4">
    <location>
        <position position="97"/>
    </location>
    <ligand>
        <name>pyridoxal 5'-phosphate</name>
        <dbReference type="ChEBI" id="CHEBI:597326"/>
    </ligand>
</feature>
<evidence type="ECO:0000256" key="1">
    <source>
        <dbReference type="ARBA" id="ARBA00022642"/>
    </source>
</evidence>
<dbReference type="SUPFAM" id="SSF53383">
    <property type="entry name" value="PLP-dependent transferases"/>
    <property type="match status" value="1"/>
</dbReference>
<comment type="cofactor">
    <cofactor evidence="4 6">
        <name>pyridoxal 5'-phosphate</name>
        <dbReference type="ChEBI" id="CHEBI:597326"/>
    </cofactor>
</comment>
<dbReference type="UniPathway" id="UPA00334">
    <property type="reaction ID" value="UER00455"/>
</dbReference>
<comment type="catalytic activity">
    <reaction evidence="4 6">
        <text>L-kynurenine + H2O = anthranilate + L-alanine + H(+)</text>
        <dbReference type="Rhea" id="RHEA:16813"/>
        <dbReference type="ChEBI" id="CHEBI:15377"/>
        <dbReference type="ChEBI" id="CHEBI:15378"/>
        <dbReference type="ChEBI" id="CHEBI:16567"/>
        <dbReference type="ChEBI" id="CHEBI:57959"/>
        <dbReference type="ChEBI" id="CHEBI:57972"/>
        <dbReference type="EC" id="3.7.1.3"/>
    </reaction>
</comment>
<evidence type="ECO:0000256" key="3">
    <source>
        <dbReference type="ARBA" id="ARBA00022898"/>
    </source>
</evidence>
<feature type="binding site" evidence="4">
    <location>
        <position position="198"/>
    </location>
    <ligand>
        <name>pyridoxal 5'-phosphate</name>
        <dbReference type="ChEBI" id="CHEBI:597326"/>
    </ligand>
</feature>
<comment type="similarity">
    <text evidence="4 6">Belongs to the kynureninase family.</text>
</comment>
<name>A0A5B2XGI6_9PSEU</name>
<organism evidence="7 8">
    <name type="scientific">Solihabitans fulvus</name>
    <dbReference type="NCBI Taxonomy" id="1892852"/>
    <lineage>
        <taxon>Bacteria</taxon>
        <taxon>Bacillati</taxon>
        <taxon>Actinomycetota</taxon>
        <taxon>Actinomycetes</taxon>
        <taxon>Pseudonocardiales</taxon>
        <taxon>Pseudonocardiaceae</taxon>
        <taxon>Solihabitans</taxon>
    </lineage>
</organism>
<dbReference type="GO" id="GO:0097053">
    <property type="term" value="P:L-kynurenine catabolic process"/>
    <property type="evidence" value="ECO:0007669"/>
    <property type="project" value="UniProtKB-UniRule"/>
</dbReference>
<dbReference type="Gene3D" id="3.90.1150.10">
    <property type="entry name" value="Aspartate Aminotransferase, domain 1"/>
    <property type="match status" value="1"/>
</dbReference>
<evidence type="ECO:0000313" key="7">
    <source>
        <dbReference type="EMBL" id="KAA2262219.1"/>
    </source>
</evidence>
<feature type="binding site" evidence="4">
    <location>
        <position position="276"/>
    </location>
    <ligand>
        <name>pyridoxal 5'-phosphate</name>
        <dbReference type="ChEBI" id="CHEBI:597326"/>
    </ligand>
</feature>
<comment type="catalytic activity">
    <reaction evidence="6">
        <text>3-hydroxy-L-kynurenine + H2O = 3-hydroxyanthranilate + L-alanine + H(+)</text>
        <dbReference type="Rhea" id="RHEA:25143"/>
        <dbReference type="ChEBI" id="CHEBI:15377"/>
        <dbReference type="ChEBI" id="CHEBI:15378"/>
        <dbReference type="ChEBI" id="CHEBI:36559"/>
        <dbReference type="ChEBI" id="CHEBI:57972"/>
        <dbReference type="ChEBI" id="CHEBI:58125"/>
        <dbReference type="EC" id="3.7.1.3"/>
    </reaction>
</comment>
<dbReference type="EC" id="3.7.1.3" evidence="4 5"/>
<dbReference type="InterPro" id="IPR015422">
    <property type="entry name" value="PyrdxlP-dep_Trfase_small"/>
</dbReference>
<dbReference type="InterPro" id="IPR010111">
    <property type="entry name" value="Kynureninase"/>
</dbReference>
<dbReference type="PANTHER" id="PTHR14084:SF0">
    <property type="entry name" value="KYNURENINASE"/>
    <property type="match status" value="1"/>
</dbReference>
<feature type="binding site" evidence="4">
    <location>
        <position position="220"/>
    </location>
    <ligand>
        <name>pyridoxal 5'-phosphate</name>
        <dbReference type="ChEBI" id="CHEBI:597326"/>
    </ligand>
</feature>
<keyword evidence="3 4" id="KW-0663">Pyridoxal phosphate</keyword>
<evidence type="ECO:0000256" key="4">
    <source>
        <dbReference type="HAMAP-Rule" id="MF_01970"/>
    </source>
</evidence>
<evidence type="ECO:0000313" key="8">
    <source>
        <dbReference type="Proteomes" id="UP000323454"/>
    </source>
</evidence>
<dbReference type="Pfam" id="PF22580">
    <property type="entry name" value="KYNU_C"/>
    <property type="match status" value="1"/>
</dbReference>
<dbReference type="AlphaFoldDB" id="A0A5B2XGI6"/>
<evidence type="ECO:0000256" key="6">
    <source>
        <dbReference type="PIRNR" id="PIRNR038800"/>
    </source>
</evidence>
<keyword evidence="8" id="KW-1185">Reference proteome</keyword>
<comment type="function">
    <text evidence="4 6">Catalyzes the cleavage of L-kynurenine (L-Kyn) and L-3-hydroxykynurenine (L-3OHKyn) into anthranilic acid (AA) and 3-hydroxyanthranilic acid (3-OHAA), respectively.</text>
</comment>
<dbReference type="RefSeq" id="WP_149849802.1">
    <property type="nucleotide sequence ID" value="NZ_VUOB01000022.1"/>
</dbReference>
<dbReference type="GO" id="GO:0030429">
    <property type="term" value="F:kynureninase activity"/>
    <property type="evidence" value="ECO:0007669"/>
    <property type="project" value="UniProtKB-UniRule"/>
</dbReference>
<dbReference type="GO" id="GO:0019441">
    <property type="term" value="P:L-tryptophan catabolic process to kynurenine"/>
    <property type="evidence" value="ECO:0007669"/>
    <property type="project" value="TreeGrafter"/>
</dbReference>
<dbReference type="Gene3D" id="3.40.640.10">
    <property type="entry name" value="Type I PLP-dependent aspartate aminotransferase-like (Major domain)"/>
    <property type="match status" value="1"/>
</dbReference>
<gene>
    <name evidence="4 7" type="primary">kynU</name>
    <name evidence="7" type="ORF">F0L68_13085</name>
</gene>
<reference evidence="7 8" key="1">
    <citation type="submission" date="2019-09" db="EMBL/GenBank/DDBJ databases">
        <title>Goodfellowia gen. nov., a new genus of the Pseudonocardineae related to Actinoalloteichus, containing Goodfellowia coeruleoviolacea gen. nov., comb. nov. gen. nov., comb. nov.</title>
        <authorList>
            <person name="Labeda D."/>
        </authorList>
    </citation>
    <scope>NUCLEOTIDE SEQUENCE [LARGE SCALE GENOMIC DNA]</scope>
    <source>
        <strain evidence="7 8">AN110305</strain>
    </source>
</reference>
<keyword evidence="1 4" id="KW-0662">Pyridine nucleotide biosynthesis</keyword>
<dbReference type="PANTHER" id="PTHR14084">
    <property type="entry name" value="KYNURENINASE"/>
    <property type="match status" value="1"/>
</dbReference>
<feature type="modified residue" description="N6-(pyridoxal phosphate)lysine" evidence="4">
    <location>
        <position position="221"/>
    </location>
</feature>
<dbReference type="InterPro" id="IPR015424">
    <property type="entry name" value="PyrdxlP-dep_Trfase"/>
</dbReference>
<feature type="binding site" evidence="4">
    <location>
        <position position="166"/>
    </location>
    <ligand>
        <name>pyridoxal 5'-phosphate</name>
        <dbReference type="ChEBI" id="CHEBI:597326"/>
    </ligand>
</feature>
<dbReference type="GO" id="GO:0030170">
    <property type="term" value="F:pyridoxal phosphate binding"/>
    <property type="evidence" value="ECO:0007669"/>
    <property type="project" value="UniProtKB-UniRule"/>
</dbReference>
<sequence length="408" mass="43900">MTSRERAAELDAVDELAGLRERFALPADVIYLDGNSLGALPASTPARLARVIEHEWGERLIRSWNEADWFTTPARVAGRLAPLIGADADEVAVADSTSVNLFKLLVAACRLRPGRRTLVLERGSFPTDVYIAGSVAELLGGELRLVDGPDDLPDALDETVAVLSLTHVDFRTGALWPAREVTAQAHRVGALAMWDLCHSAGALDVDLHGWGADLAVGCGYKYLNGGPGAPAFCFVARRHQDGLATPLPGWHGHAEPFAMGLDYAPAPGIGQLAVGTPPMLSLIGLDEALSTMDGVSAKSLRAKGQRLTSLFIELLDQWCPDLVLASPRDPRSRGSQVSYRHADAYPLVQALIERGVIGDFREPDIARFGFAPAYLRFVDVWDAARHVRDALAAGEHRDPRFAARGAVT</sequence>
<comment type="caution">
    <text evidence="7">The sequence shown here is derived from an EMBL/GenBank/DDBJ whole genome shotgun (WGS) entry which is preliminary data.</text>
</comment>
<dbReference type="GO" id="GO:0009435">
    <property type="term" value="P:NAD+ biosynthetic process"/>
    <property type="evidence" value="ECO:0007669"/>
    <property type="project" value="UniProtKB-UniRule"/>
</dbReference>
<dbReference type="GO" id="GO:0019805">
    <property type="term" value="P:quinolinate biosynthetic process"/>
    <property type="evidence" value="ECO:0007669"/>
    <property type="project" value="UniProtKB-UniRule"/>
</dbReference>
<dbReference type="PIRSF" id="PIRSF038800">
    <property type="entry name" value="KYNU"/>
    <property type="match status" value="1"/>
</dbReference>
<evidence type="ECO:0000256" key="5">
    <source>
        <dbReference type="NCBIfam" id="TIGR01814"/>
    </source>
</evidence>
<dbReference type="GO" id="GO:0043420">
    <property type="term" value="P:anthranilate metabolic process"/>
    <property type="evidence" value="ECO:0007669"/>
    <property type="project" value="TreeGrafter"/>
</dbReference>
<feature type="binding site" evidence="4">
    <location>
        <position position="98"/>
    </location>
    <ligand>
        <name>pyridoxal 5'-phosphate</name>
        <dbReference type="ChEBI" id="CHEBI:597326"/>
    </ligand>
</feature>
<feature type="binding site" evidence="4">
    <location>
        <position position="250"/>
    </location>
    <ligand>
        <name>pyridoxal 5'-phosphate</name>
        <dbReference type="ChEBI" id="CHEBI:597326"/>
    </ligand>
</feature>
<proteinExistence type="inferred from homology"/>
<accession>A0A5B2XGI6</accession>